<keyword evidence="3" id="KW-0238">DNA-binding</keyword>
<dbReference type="Gramene" id="Pp3c6_9830V3.5">
    <property type="protein sequence ID" value="Pp3c6_9830V3.5"/>
    <property type="gene ID" value="Pp3c6_9830"/>
</dbReference>
<proteinExistence type="predicted"/>
<dbReference type="EnsemblPlants" id="Pp3c6_9830V3.7">
    <property type="protein sequence ID" value="Pp3c6_9830V3.7"/>
    <property type="gene ID" value="Pp3c6_9830"/>
</dbReference>
<evidence type="ECO:0000313" key="9">
    <source>
        <dbReference type="EnsemblPlants" id="Pp3c6_9830V3.1"/>
    </source>
</evidence>
<dbReference type="GeneID" id="112283316"/>
<dbReference type="GO" id="GO:0003700">
    <property type="term" value="F:DNA-binding transcription factor activity"/>
    <property type="evidence" value="ECO:0007669"/>
    <property type="project" value="InterPro"/>
</dbReference>
<dbReference type="GO" id="GO:0003677">
    <property type="term" value="F:DNA binding"/>
    <property type="evidence" value="ECO:0007669"/>
    <property type="project" value="UniProtKB-KW"/>
</dbReference>
<dbReference type="Gramene" id="Pp3c6_9830V3.7">
    <property type="protein sequence ID" value="Pp3c6_9830V3.7"/>
    <property type="gene ID" value="Pp3c6_9830"/>
</dbReference>
<dbReference type="AlphaFoldDB" id="A0A2K1KF14"/>
<name>A0A2K1KF14_PHYPA</name>
<dbReference type="EnsemblPlants" id="Pp3c6_9830V3.6">
    <property type="protein sequence ID" value="Pp3c6_9830V3.6"/>
    <property type="gene ID" value="Pp3c6_9830"/>
</dbReference>
<dbReference type="InterPro" id="IPR036955">
    <property type="entry name" value="AP2/ERF_dom_sf"/>
</dbReference>
<dbReference type="EMBL" id="ABEU02000006">
    <property type="protein sequence ID" value="PNR52374.1"/>
    <property type="molecule type" value="Genomic_DNA"/>
</dbReference>
<comment type="subcellular location">
    <subcellularLocation>
        <location evidence="1">Nucleus</location>
    </subcellularLocation>
</comment>
<protein>
    <recommendedName>
        <fullName evidence="7">AP2/ERF domain-containing protein</fullName>
    </recommendedName>
</protein>
<evidence type="ECO:0000256" key="3">
    <source>
        <dbReference type="ARBA" id="ARBA00023125"/>
    </source>
</evidence>
<reference evidence="9" key="3">
    <citation type="submission" date="2020-12" db="UniProtKB">
        <authorList>
            <consortium name="EnsemblPlants"/>
        </authorList>
    </citation>
    <scope>IDENTIFICATION</scope>
</reference>
<dbReference type="KEGG" id="ppp:112283316"/>
<dbReference type="FunCoup" id="A0A2K1KF14">
    <property type="interactions" value="350"/>
</dbReference>
<dbReference type="EnsemblPlants" id="Pp3c6_9830V3.1">
    <property type="protein sequence ID" value="Pp3c6_9830V3.1"/>
    <property type="gene ID" value="Pp3c6_9830"/>
</dbReference>
<dbReference type="SMR" id="A0A2K1KF14"/>
<evidence type="ECO:0000256" key="5">
    <source>
        <dbReference type="ARBA" id="ARBA00023242"/>
    </source>
</evidence>
<keyword evidence="4" id="KW-0804">Transcription</keyword>
<dbReference type="Gramene" id="Pp3c6_9830V3.6">
    <property type="protein sequence ID" value="Pp3c6_9830V3.6"/>
    <property type="gene ID" value="Pp3c6_9830"/>
</dbReference>
<dbReference type="PaxDb" id="3218-PP1S317_72V6.1"/>
<feature type="domain" description="AP2/ERF" evidence="7">
    <location>
        <begin position="81"/>
        <end position="145"/>
    </location>
</feature>
<keyword evidence="2" id="KW-0805">Transcription regulation</keyword>
<dbReference type="SMART" id="SM00380">
    <property type="entry name" value="AP2"/>
    <property type="match status" value="1"/>
</dbReference>
<dbReference type="PANTHER" id="PTHR32467:SF4">
    <property type="entry name" value="OS02G0499000 PROTEIN"/>
    <property type="match status" value="1"/>
</dbReference>
<dbReference type="InterPro" id="IPR016177">
    <property type="entry name" value="DNA-bd_dom_sf"/>
</dbReference>
<feature type="compositionally biased region" description="Polar residues" evidence="6">
    <location>
        <begin position="19"/>
        <end position="29"/>
    </location>
</feature>
<evidence type="ECO:0000259" key="7">
    <source>
        <dbReference type="PROSITE" id="PS51032"/>
    </source>
</evidence>
<feature type="compositionally biased region" description="Basic residues" evidence="6">
    <location>
        <begin position="1"/>
        <end position="10"/>
    </location>
</feature>
<feature type="region of interest" description="Disordered" evidence="6">
    <location>
        <begin position="182"/>
        <end position="207"/>
    </location>
</feature>
<organism evidence="8">
    <name type="scientific">Physcomitrium patens</name>
    <name type="common">Spreading-leaved earth moss</name>
    <name type="synonym">Physcomitrella patens</name>
    <dbReference type="NCBI Taxonomy" id="3218"/>
    <lineage>
        <taxon>Eukaryota</taxon>
        <taxon>Viridiplantae</taxon>
        <taxon>Streptophyta</taxon>
        <taxon>Embryophyta</taxon>
        <taxon>Bryophyta</taxon>
        <taxon>Bryophytina</taxon>
        <taxon>Bryopsida</taxon>
        <taxon>Funariidae</taxon>
        <taxon>Funariales</taxon>
        <taxon>Funariaceae</taxon>
        <taxon>Physcomitrium</taxon>
    </lineage>
</organism>
<accession>A0A2K1KF14</accession>
<dbReference type="GO" id="GO:0005634">
    <property type="term" value="C:nucleus"/>
    <property type="evidence" value="ECO:0007669"/>
    <property type="project" value="UniProtKB-SubCell"/>
</dbReference>
<dbReference type="Gene3D" id="3.30.730.10">
    <property type="entry name" value="AP2/ERF domain"/>
    <property type="match status" value="1"/>
</dbReference>
<dbReference type="PROSITE" id="PS51032">
    <property type="entry name" value="AP2_ERF"/>
    <property type="match status" value="1"/>
</dbReference>
<dbReference type="EnsemblPlants" id="Pp3c6_9830V3.5">
    <property type="protein sequence ID" value="Pp3c6_9830V3.5"/>
    <property type="gene ID" value="Pp3c6_9830"/>
</dbReference>
<sequence length="207" mass="23864">MVSIRKRRHGGLSPDKKSQSQAYRNSSYPLPTAIPAGSLNTDKDSSLKQEVTVSRFRFATLPAIPSFRELHQLYNPVSLPKEREVKKRKRQRRKHQMNQESCVMRGVYFKNMKWQAAIKVEKKQVHLGTVSSQEEAARLYDRAAYLCGREPNFELTEAEKQELQLLRWEEFLELTRQSILSKKRKRGNKNSSGKTTQAASSPKALIC</sequence>
<dbReference type="SUPFAM" id="SSF54171">
    <property type="entry name" value="DNA-binding domain"/>
    <property type="match status" value="1"/>
</dbReference>
<evidence type="ECO:0000256" key="6">
    <source>
        <dbReference type="SAM" id="MobiDB-lite"/>
    </source>
</evidence>
<evidence type="ECO:0000313" key="8">
    <source>
        <dbReference type="EMBL" id="PNR52374.1"/>
    </source>
</evidence>
<keyword evidence="10" id="KW-1185">Reference proteome</keyword>
<reference evidence="8 10" key="1">
    <citation type="journal article" date="2008" name="Science">
        <title>The Physcomitrella genome reveals evolutionary insights into the conquest of land by plants.</title>
        <authorList>
            <person name="Rensing S."/>
            <person name="Lang D."/>
            <person name="Zimmer A."/>
            <person name="Terry A."/>
            <person name="Salamov A."/>
            <person name="Shapiro H."/>
            <person name="Nishiyama T."/>
            <person name="Perroud P.-F."/>
            <person name="Lindquist E."/>
            <person name="Kamisugi Y."/>
            <person name="Tanahashi T."/>
            <person name="Sakakibara K."/>
            <person name="Fujita T."/>
            <person name="Oishi K."/>
            <person name="Shin-I T."/>
            <person name="Kuroki Y."/>
            <person name="Toyoda A."/>
            <person name="Suzuki Y."/>
            <person name="Hashimoto A."/>
            <person name="Yamaguchi K."/>
            <person name="Sugano A."/>
            <person name="Kohara Y."/>
            <person name="Fujiyama A."/>
            <person name="Anterola A."/>
            <person name="Aoki S."/>
            <person name="Ashton N."/>
            <person name="Barbazuk W.B."/>
            <person name="Barker E."/>
            <person name="Bennetzen J."/>
            <person name="Bezanilla M."/>
            <person name="Blankenship R."/>
            <person name="Cho S.H."/>
            <person name="Dutcher S."/>
            <person name="Estelle M."/>
            <person name="Fawcett J.A."/>
            <person name="Gundlach H."/>
            <person name="Hanada K."/>
            <person name="Heyl A."/>
            <person name="Hicks K.A."/>
            <person name="Hugh J."/>
            <person name="Lohr M."/>
            <person name="Mayer K."/>
            <person name="Melkozernov A."/>
            <person name="Murata T."/>
            <person name="Nelson D."/>
            <person name="Pils B."/>
            <person name="Prigge M."/>
            <person name="Reiss B."/>
            <person name="Renner T."/>
            <person name="Rombauts S."/>
            <person name="Rushton P."/>
            <person name="Sanderfoot A."/>
            <person name="Schween G."/>
            <person name="Shiu S.-H."/>
            <person name="Stueber K."/>
            <person name="Theodoulou F.L."/>
            <person name="Tu H."/>
            <person name="Van de Peer Y."/>
            <person name="Verrier P.J."/>
            <person name="Waters E."/>
            <person name="Wood A."/>
            <person name="Yang L."/>
            <person name="Cove D."/>
            <person name="Cuming A."/>
            <person name="Hasebe M."/>
            <person name="Lucas S."/>
            <person name="Mishler D.B."/>
            <person name="Reski R."/>
            <person name="Grigoriev I."/>
            <person name="Quatrano R.S."/>
            <person name="Boore J.L."/>
        </authorList>
    </citation>
    <scope>NUCLEOTIDE SEQUENCE [LARGE SCALE GENOMIC DNA]</scope>
    <source>
        <strain evidence="9 10">cv. Gransden 2004</strain>
    </source>
</reference>
<dbReference type="EnsemblPlants" id="Pp3c6_9830V3.8">
    <property type="protein sequence ID" value="Pp3c6_9830V3.8"/>
    <property type="gene ID" value="Pp3c6_9830"/>
</dbReference>
<evidence type="ECO:0000256" key="4">
    <source>
        <dbReference type="ARBA" id="ARBA00023163"/>
    </source>
</evidence>
<evidence type="ECO:0000256" key="1">
    <source>
        <dbReference type="ARBA" id="ARBA00004123"/>
    </source>
</evidence>
<feature type="region of interest" description="Disordered" evidence="6">
    <location>
        <begin position="1"/>
        <end position="46"/>
    </location>
</feature>
<dbReference type="OrthoDB" id="568096at2759"/>
<evidence type="ECO:0000256" key="2">
    <source>
        <dbReference type="ARBA" id="ARBA00023015"/>
    </source>
</evidence>
<dbReference type="PANTHER" id="PTHR32467">
    <property type="entry name" value="AP2-LIKE ETHYLENE-RESPONSIVE TRANSCRIPTION FACTOR"/>
    <property type="match status" value="1"/>
</dbReference>
<gene>
    <name evidence="9" type="primary">LOC112283316</name>
    <name evidence="8" type="ORF">PHYPA_008748</name>
</gene>
<dbReference type="Gramene" id="Pp3c6_9830V3.8">
    <property type="protein sequence ID" value="Pp3c6_9830V3.8"/>
    <property type="gene ID" value="Pp3c6_9830"/>
</dbReference>
<dbReference type="RefSeq" id="XP_024377639.1">
    <property type="nucleotide sequence ID" value="XM_024521871.2"/>
</dbReference>
<dbReference type="Proteomes" id="UP000006727">
    <property type="component" value="Chromosome 6"/>
</dbReference>
<keyword evidence="5" id="KW-0539">Nucleus</keyword>
<evidence type="ECO:0000313" key="10">
    <source>
        <dbReference type="Proteomes" id="UP000006727"/>
    </source>
</evidence>
<reference evidence="8 10" key="2">
    <citation type="journal article" date="2018" name="Plant J.">
        <title>The Physcomitrella patens chromosome-scale assembly reveals moss genome structure and evolution.</title>
        <authorList>
            <person name="Lang D."/>
            <person name="Ullrich K.K."/>
            <person name="Murat F."/>
            <person name="Fuchs J."/>
            <person name="Jenkins J."/>
            <person name="Haas F.B."/>
            <person name="Piednoel M."/>
            <person name="Gundlach H."/>
            <person name="Van Bel M."/>
            <person name="Meyberg R."/>
            <person name="Vives C."/>
            <person name="Morata J."/>
            <person name="Symeonidi A."/>
            <person name="Hiss M."/>
            <person name="Muchero W."/>
            <person name="Kamisugi Y."/>
            <person name="Saleh O."/>
            <person name="Blanc G."/>
            <person name="Decker E.L."/>
            <person name="van Gessel N."/>
            <person name="Grimwood J."/>
            <person name="Hayes R.D."/>
            <person name="Graham S.W."/>
            <person name="Gunter L.E."/>
            <person name="McDaniel S.F."/>
            <person name="Hoernstein S.N.W."/>
            <person name="Larsson A."/>
            <person name="Li F.W."/>
            <person name="Perroud P.F."/>
            <person name="Phillips J."/>
            <person name="Ranjan P."/>
            <person name="Rokshar D.S."/>
            <person name="Rothfels C.J."/>
            <person name="Schneider L."/>
            <person name="Shu S."/>
            <person name="Stevenson D.W."/>
            <person name="Thummler F."/>
            <person name="Tillich M."/>
            <person name="Villarreal Aguilar J.C."/>
            <person name="Widiez T."/>
            <person name="Wong G.K."/>
            <person name="Wymore A."/>
            <person name="Zhang Y."/>
            <person name="Zimmer A.D."/>
            <person name="Quatrano R.S."/>
            <person name="Mayer K.F.X."/>
            <person name="Goodstein D."/>
            <person name="Casacuberta J.M."/>
            <person name="Vandepoele K."/>
            <person name="Reski R."/>
            <person name="Cuming A.C."/>
            <person name="Tuskan G.A."/>
            <person name="Maumus F."/>
            <person name="Salse J."/>
            <person name="Schmutz J."/>
            <person name="Rensing S.A."/>
        </authorList>
    </citation>
    <scope>NUCLEOTIDE SEQUENCE [LARGE SCALE GENOMIC DNA]</scope>
    <source>
        <strain evidence="9 10">cv. Gransden 2004</strain>
    </source>
</reference>
<dbReference type="Gramene" id="Pp3c6_9830V3.1">
    <property type="protein sequence ID" value="Pp3c6_9830V3.1"/>
    <property type="gene ID" value="Pp3c6_9830"/>
</dbReference>
<dbReference type="InterPro" id="IPR001471">
    <property type="entry name" value="AP2/ERF_dom"/>
</dbReference>